<gene>
    <name evidence="9" type="ORF">GGQ80_002370</name>
</gene>
<dbReference type="PANTHER" id="PTHR30353:SF15">
    <property type="entry name" value="INNER MEMBRANE PROTEIN YABI"/>
    <property type="match status" value="1"/>
</dbReference>
<evidence type="ECO:0000256" key="2">
    <source>
        <dbReference type="ARBA" id="ARBA00010792"/>
    </source>
</evidence>
<evidence type="ECO:0000256" key="3">
    <source>
        <dbReference type="ARBA" id="ARBA00022475"/>
    </source>
</evidence>
<evidence type="ECO:0000313" key="9">
    <source>
        <dbReference type="EMBL" id="MBB4154457.1"/>
    </source>
</evidence>
<keyword evidence="4 7" id="KW-0812">Transmembrane</keyword>
<comment type="caution">
    <text evidence="9">The sequence shown here is derived from an EMBL/GenBank/DDBJ whole genome shotgun (WGS) entry which is preliminary data.</text>
</comment>
<feature type="transmembrane region" description="Helical" evidence="7">
    <location>
        <begin position="185"/>
        <end position="207"/>
    </location>
</feature>
<organism evidence="9 10">
    <name type="scientific">Sphingomonas jinjuensis</name>
    <dbReference type="NCBI Taxonomy" id="535907"/>
    <lineage>
        <taxon>Bacteria</taxon>
        <taxon>Pseudomonadati</taxon>
        <taxon>Pseudomonadota</taxon>
        <taxon>Alphaproteobacteria</taxon>
        <taxon>Sphingomonadales</taxon>
        <taxon>Sphingomonadaceae</taxon>
        <taxon>Sphingomonas</taxon>
    </lineage>
</organism>
<comment type="similarity">
    <text evidence="2 7">Belongs to the DedA family.</text>
</comment>
<keyword evidence="3 7" id="KW-1003">Cell membrane</keyword>
<dbReference type="GO" id="GO:0005886">
    <property type="term" value="C:plasma membrane"/>
    <property type="evidence" value="ECO:0007669"/>
    <property type="project" value="UniProtKB-SubCell"/>
</dbReference>
<evidence type="ECO:0000256" key="6">
    <source>
        <dbReference type="ARBA" id="ARBA00023136"/>
    </source>
</evidence>
<reference evidence="9 10" key="1">
    <citation type="submission" date="2020-08" db="EMBL/GenBank/DDBJ databases">
        <title>Genomic Encyclopedia of Type Strains, Phase IV (KMG-IV): sequencing the most valuable type-strain genomes for metagenomic binning, comparative biology and taxonomic classification.</title>
        <authorList>
            <person name="Goeker M."/>
        </authorList>
    </citation>
    <scope>NUCLEOTIDE SEQUENCE [LARGE SCALE GENOMIC DNA]</scope>
    <source>
        <strain evidence="9 10">YC6723</strain>
    </source>
</reference>
<feature type="transmembrane region" description="Helical" evidence="7">
    <location>
        <begin position="25"/>
        <end position="50"/>
    </location>
</feature>
<keyword evidence="10" id="KW-1185">Reference proteome</keyword>
<feature type="domain" description="VTT" evidence="8">
    <location>
        <begin position="39"/>
        <end position="164"/>
    </location>
</feature>
<comment type="subcellular location">
    <subcellularLocation>
        <location evidence="1 7">Cell membrane</location>
        <topology evidence="1 7">Multi-pass membrane protein</topology>
    </subcellularLocation>
</comment>
<dbReference type="InterPro" id="IPR032818">
    <property type="entry name" value="DedA-like"/>
</dbReference>
<feature type="transmembrane region" description="Helical" evidence="7">
    <location>
        <begin position="62"/>
        <end position="82"/>
    </location>
</feature>
<dbReference type="RefSeq" id="WP_183984991.1">
    <property type="nucleotide sequence ID" value="NZ_JACIEV010000006.1"/>
</dbReference>
<evidence type="ECO:0000256" key="1">
    <source>
        <dbReference type="ARBA" id="ARBA00004651"/>
    </source>
</evidence>
<evidence type="ECO:0000256" key="7">
    <source>
        <dbReference type="RuleBase" id="RU367016"/>
    </source>
</evidence>
<feature type="transmembrane region" description="Helical" evidence="7">
    <location>
        <begin position="146"/>
        <end position="165"/>
    </location>
</feature>
<name>A0A840FFN8_9SPHN</name>
<accession>A0A840FFN8</accession>
<evidence type="ECO:0000259" key="8">
    <source>
        <dbReference type="Pfam" id="PF09335"/>
    </source>
</evidence>
<sequence>MAGPIEALGDFIVAHRQWAAPTFGLLALGESIAGLGIIIPATPILFLMGTLLGSGKLDVAPVLAWAIPGAVAGYWLSWFVGLRLGHRIYHGRALKRHRRGVARARLFFRRWGGPALILGRYALGPFQSMLPLVAGVARMDARRFNAWNLASGVTWVIVCLTPGYLTAKGLWAAGVDPRVERWMTAGLAVLSVGLVVAAFAGLGWRAWRERNA</sequence>
<dbReference type="AlphaFoldDB" id="A0A840FFN8"/>
<dbReference type="EMBL" id="JACIEV010000006">
    <property type="protein sequence ID" value="MBB4154457.1"/>
    <property type="molecule type" value="Genomic_DNA"/>
</dbReference>
<evidence type="ECO:0000256" key="4">
    <source>
        <dbReference type="ARBA" id="ARBA00022692"/>
    </source>
</evidence>
<keyword evidence="5 7" id="KW-1133">Transmembrane helix</keyword>
<evidence type="ECO:0000256" key="5">
    <source>
        <dbReference type="ARBA" id="ARBA00022989"/>
    </source>
</evidence>
<keyword evidence="6 7" id="KW-0472">Membrane</keyword>
<proteinExistence type="inferred from homology"/>
<dbReference type="PANTHER" id="PTHR30353">
    <property type="entry name" value="INNER MEMBRANE PROTEIN DEDA-RELATED"/>
    <property type="match status" value="1"/>
</dbReference>
<dbReference type="Proteomes" id="UP000529795">
    <property type="component" value="Unassembled WGS sequence"/>
</dbReference>
<evidence type="ECO:0000313" key="10">
    <source>
        <dbReference type="Proteomes" id="UP000529795"/>
    </source>
</evidence>
<dbReference type="Pfam" id="PF09335">
    <property type="entry name" value="VTT_dom"/>
    <property type="match status" value="1"/>
</dbReference>
<dbReference type="InterPro" id="IPR032816">
    <property type="entry name" value="VTT_dom"/>
</dbReference>
<protein>
    <submittedName>
        <fullName evidence="9">Membrane protein DedA with SNARE-associated domain</fullName>
    </submittedName>
</protein>